<keyword evidence="8" id="KW-1185">Reference proteome</keyword>
<dbReference type="PANTHER" id="PTHR43999:SF1">
    <property type="entry name" value="DNAJ HOMOLOG SUBFAMILY C MEMBER 2"/>
    <property type="match status" value="1"/>
</dbReference>
<dbReference type="Pfam" id="PF21884">
    <property type="entry name" value="ZUO1-like_ZHD"/>
    <property type="match status" value="1"/>
</dbReference>
<evidence type="ECO:0000256" key="3">
    <source>
        <dbReference type="ARBA" id="ARBA00023242"/>
    </source>
</evidence>
<keyword evidence="3" id="KW-0539">Nucleus</keyword>
<comment type="caution">
    <text evidence="7">The sequence shown here is derived from an EMBL/GenBank/DDBJ whole genome shotgun (WGS) entry which is preliminary data.</text>
</comment>
<dbReference type="Pfam" id="PF23082">
    <property type="entry name" value="Myb_DNA-binding_2"/>
    <property type="match status" value="1"/>
</dbReference>
<keyword evidence="1" id="KW-0677">Repeat</keyword>
<dbReference type="GO" id="GO:0043022">
    <property type="term" value="F:ribosome binding"/>
    <property type="evidence" value="ECO:0007669"/>
    <property type="project" value="InterPro"/>
</dbReference>
<dbReference type="InterPro" id="IPR001623">
    <property type="entry name" value="DnaJ_domain"/>
</dbReference>
<evidence type="ECO:0000313" key="7">
    <source>
        <dbReference type="EMBL" id="CAG7721396.1"/>
    </source>
</evidence>
<dbReference type="EMBL" id="CAJVCH010079158">
    <property type="protein sequence ID" value="CAG7721396.1"/>
    <property type="molecule type" value="Genomic_DNA"/>
</dbReference>
<dbReference type="SMART" id="SM00717">
    <property type="entry name" value="SANT"/>
    <property type="match status" value="2"/>
</dbReference>
<organism evidence="7 8">
    <name type="scientific">Allacma fusca</name>
    <dbReference type="NCBI Taxonomy" id="39272"/>
    <lineage>
        <taxon>Eukaryota</taxon>
        <taxon>Metazoa</taxon>
        <taxon>Ecdysozoa</taxon>
        <taxon>Arthropoda</taxon>
        <taxon>Hexapoda</taxon>
        <taxon>Collembola</taxon>
        <taxon>Symphypleona</taxon>
        <taxon>Sminthuridae</taxon>
        <taxon>Allacma</taxon>
    </lineage>
</organism>
<dbReference type="InterPro" id="IPR018253">
    <property type="entry name" value="DnaJ_domain_CS"/>
</dbReference>
<dbReference type="SMART" id="SM00271">
    <property type="entry name" value="DnaJ"/>
    <property type="match status" value="1"/>
</dbReference>
<accession>A0A8J2NPW6</accession>
<feature type="region of interest" description="Disordered" evidence="4">
    <location>
        <begin position="339"/>
        <end position="374"/>
    </location>
</feature>
<dbReference type="GO" id="GO:0030544">
    <property type="term" value="F:Hsp70 protein binding"/>
    <property type="evidence" value="ECO:0007669"/>
    <property type="project" value="InterPro"/>
</dbReference>
<feature type="compositionally biased region" description="Basic and acidic residues" evidence="4">
    <location>
        <begin position="339"/>
        <end position="370"/>
    </location>
</feature>
<proteinExistence type="predicted"/>
<dbReference type="FunFam" id="1.10.10.60:FF:000180">
    <property type="entry name" value="DnaJ (Hsp40) homolog, subfamily C, member 2"/>
    <property type="match status" value="1"/>
</dbReference>
<feature type="domain" description="Myb-like" evidence="6">
    <location>
        <begin position="595"/>
        <end position="649"/>
    </location>
</feature>
<dbReference type="GO" id="GO:0006450">
    <property type="term" value="P:regulation of translational fidelity"/>
    <property type="evidence" value="ECO:0007669"/>
    <property type="project" value="InterPro"/>
</dbReference>
<dbReference type="InterPro" id="IPR054076">
    <property type="entry name" value="ZUO1-like_ZHD"/>
</dbReference>
<dbReference type="InterPro" id="IPR044634">
    <property type="entry name" value="Zuotin/DnaJC2"/>
</dbReference>
<feature type="domain" description="J" evidence="5">
    <location>
        <begin position="112"/>
        <end position="184"/>
    </location>
</feature>
<evidence type="ECO:0000256" key="1">
    <source>
        <dbReference type="ARBA" id="ARBA00022737"/>
    </source>
</evidence>
<dbReference type="GO" id="GO:0005829">
    <property type="term" value="C:cytosol"/>
    <property type="evidence" value="ECO:0007669"/>
    <property type="project" value="TreeGrafter"/>
</dbReference>
<dbReference type="PROSITE" id="PS00636">
    <property type="entry name" value="DNAJ_1"/>
    <property type="match status" value="1"/>
</dbReference>
<evidence type="ECO:0000313" key="8">
    <source>
        <dbReference type="Proteomes" id="UP000708208"/>
    </source>
</evidence>
<dbReference type="GO" id="GO:0051083">
    <property type="term" value="P:'de novo' cotranslational protein folding"/>
    <property type="evidence" value="ECO:0007669"/>
    <property type="project" value="InterPro"/>
</dbReference>
<dbReference type="InterPro" id="IPR032003">
    <property type="entry name" value="RAC_head"/>
</dbReference>
<dbReference type="Proteomes" id="UP000708208">
    <property type="component" value="Unassembled WGS sequence"/>
</dbReference>
<dbReference type="CDD" id="cd00167">
    <property type="entry name" value="SANT"/>
    <property type="match status" value="1"/>
</dbReference>
<sequence length="665" mass="77255">MAKVLICEIILKPHQFGLKFDLVEDPMARSNNNRATDVKDTVDNSLALARHSDILFTPLLDGGKPVLNYRARLLQSNISEWAELKSVGSEIDEETDIKYLRSLDPVEWKDQDHYAVMGLQHMRFRATEEDIKRAYRFRVLRHHPDKRQAAGEAVIPDSDYFACIVKANEILGNPVKKRSYDSVDPKFDDYLPPKNCASENEFFKVYGDWFELNSRWSVIQPVPLLGNLKTPREKVEEFYSFWYDFDSWREYSYLDEEDKEKGQYREERRWIEKQNKQARAKLKKEEMSRIRNVVDNSYAVDPRISMFKEEDVQKKLEKKLARQNAVKLKQMEEQKIREEAEAKAREEREKIEADEREKELASKKEKEAHKRAMKKERKNLRTICKTNQYYAVGDDEVVTNMTSVEQLCEILPLNELEDLCKRLSSLDFEESRDVFLDKVNVVLKKIQHETNETIKVSQNRNGHGNSNNQEIEWSHDELALLTKAVNLFPAGTTHRWEVVANFLYQHANAKNKKQRSAKEVLAKAKDLKSADFSKNALKEEANLKAFDLFEKSVKNAVAVESEATQRVNESLQNKMKSGISVEDTSVNSSDKLKSTETVENRGWTSEDQKLLEQALKTYPASLADRWDRIADCVPNRTKKECMARFKEIAALVKAKKSAQNPLKKP</sequence>
<gene>
    <name evidence="7" type="ORF">AFUS01_LOCUS10616</name>
</gene>
<dbReference type="PANTHER" id="PTHR43999">
    <property type="entry name" value="DNAJ HOMOLOG SUBFAMILY C MEMBER 2"/>
    <property type="match status" value="1"/>
</dbReference>
<evidence type="ECO:0000256" key="4">
    <source>
        <dbReference type="SAM" id="MobiDB-lite"/>
    </source>
</evidence>
<dbReference type="OrthoDB" id="1690618at2759"/>
<evidence type="ECO:0000259" key="5">
    <source>
        <dbReference type="PROSITE" id="PS50076"/>
    </source>
</evidence>
<keyword evidence="2" id="KW-0143">Chaperone</keyword>
<evidence type="ECO:0000256" key="2">
    <source>
        <dbReference type="ARBA" id="ARBA00023186"/>
    </source>
</evidence>
<dbReference type="Pfam" id="PF00226">
    <property type="entry name" value="DnaJ"/>
    <property type="match status" value="1"/>
</dbReference>
<dbReference type="Pfam" id="PF16717">
    <property type="entry name" value="RAC_head"/>
    <property type="match status" value="1"/>
</dbReference>
<dbReference type="PROSITE" id="PS50090">
    <property type="entry name" value="MYB_LIKE"/>
    <property type="match status" value="1"/>
</dbReference>
<dbReference type="Pfam" id="PF00249">
    <property type="entry name" value="Myb_DNA-binding"/>
    <property type="match status" value="1"/>
</dbReference>
<dbReference type="InterPro" id="IPR001005">
    <property type="entry name" value="SANT/Myb"/>
</dbReference>
<dbReference type="PROSITE" id="PS50076">
    <property type="entry name" value="DNAJ_2"/>
    <property type="match status" value="1"/>
</dbReference>
<dbReference type="AlphaFoldDB" id="A0A8J2NPW6"/>
<protein>
    <recommendedName>
        <fullName evidence="9">DnaJ homolog subfamily C member 2</fullName>
    </recommendedName>
</protein>
<evidence type="ECO:0008006" key="9">
    <source>
        <dbReference type="Google" id="ProtNLM"/>
    </source>
</evidence>
<evidence type="ECO:0000259" key="6">
    <source>
        <dbReference type="PROSITE" id="PS50090"/>
    </source>
</evidence>
<dbReference type="CDD" id="cd06257">
    <property type="entry name" value="DnaJ"/>
    <property type="match status" value="1"/>
</dbReference>
<reference evidence="7" key="1">
    <citation type="submission" date="2021-06" db="EMBL/GenBank/DDBJ databases">
        <authorList>
            <person name="Hodson N. C."/>
            <person name="Mongue J. A."/>
            <person name="Jaron S. K."/>
        </authorList>
    </citation>
    <scope>NUCLEOTIDE SEQUENCE</scope>
</reference>
<name>A0A8J2NPW6_9HEXA</name>